<keyword evidence="2" id="KW-0732">Signal</keyword>
<dbReference type="OrthoDB" id="5397649at2"/>
<feature type="signal peptide" evidence="2">
    <location>
        <begin position="1"/>
        <end position="27"/>
    </location>
</feature>
<evidence type="ECO:0000313" key="3">
    <source>
        <dbReference type="EMBL" id="PLQ02377.1"/>
    </source>
</evidence>
<dbReference type="EMBL" id="PJRP01000001">
    <property type="protein sequence ID" value="PLQ02377.1"/>
    <property type="molecule type" value="Genomic_DNA"/>
</dbReference>
<accession>A0A2N5CJL3</accession>
<protein>
    <recommendedName>
        <fullName evidence="5">Proline-rich region</fullName>
    </recommendedName>
</protein>
<evidence type="ECO:0000313" key="4">
    <source>
        <dbReference type="Proteomes" id="UP000234341"/>
    </source>
</evidence>
<sequence>MNGRKLCQIVLALAAMGAAGYSTTSLAHGYYHGGHARVGVGVYVGPGWGWGPGWGPGWYPYGPYYAPGYYPGYYPGPAVVAAPPADPPQYIEQGGDGNPAVTDGSSPNAWWYHCARPEGYFPYVKECPGGWQREQPHAPSSSAPVPAAPGVTS</sequence>
<dbReference type="Proteomes" id="UP000234341">
    <property type="component" value="Unassembled WGS sequence"/>
</dbReference>
<feature type="compositionally biased region" description="Low complexity" evidence="1">
    <location>
        <begin position="138"/>
        <end position="153"/>
    </location>
</feature>
<evidence type="ECO:0000256" key="2">
    <source>
        <dbReference type="SAM" id="SignalP"/>
    </source>
</evidence>
<name>A0A2N5CJL3_9BURK</name>
<proteinExistence type="predicted"/>
<feature type="region of interest" description="Disordered" evidence="1">
    <location>
        <begin position="132"/>
        <end position="153"/>
    </location>
</feature>
<feature type="chain" id="PRO_5014982433" description="Proline-rich region" evidence="2">
    <location>
        <begin position="28"/>
        <end position="153"/>
    </location>
</feature>
<reference evidence="3 4" key="1">
    <citation type="submission" date="2017-12" db="EMBL/GenBank/DDBJ databases">
        <title>Genome sequence of the active heterotrophic nitrifier-denitrifier, Cupriavidus pauculus UM1.</title>
        <authorList>
            <person name="Putonti C."/>
            <person name="Castignetti D."/>
        </authorList>
    </citation>
    <scope>NUCLEOTIDE SEQUENCE [LARGE SCALE GENOMIC DNA]</scope>
    <source>
        <strain evidence="3 4">UM1</strain>
    </source>
</reference>
<evidence type="ECO:0008006" key="5">
    <source>
        <dbReference type="Google" id="ProtNLM"/>
    </source>
</evidence>
<organism evidence="3 4">
    <name type="scientific">Cupriavidus pauculus</name>
    <dbReference type="NCBI Taxonomy" id="82633"/>
    <lineage>
        <taxon>Bacteria</taxon>
        <taxon>Pseudomonadati</taxon>
        <taxon>Pseudomonadota</taxon>
        <taxon>Betaproteobacteria</taxon>
        <taxon>Burkholderiales</taxon>
        <taxon>Burkholderiaceae</taxon>
        <taxon>Cupriavidus</taxon>
    </lineage>
</organism>
<dbReference type="AlphaFoldDB" id="A0A2N5CJL3"/>
<dbReference type="RefSeq" id="WP_101680151.1">
    <property type="nucleotide sequence ID" value="NZ_PJRP01000001.1"/>
</dbReference>
<comment type="caution">
    <text evidence="3">The sequence shown here is derived from an EMBL/GenBank/DDBJ whole genome shotgun (WGS) entry which is preliminary data.</text>
</comment>
<gene>
    <name evidence="3" type="ORF">CYJ10_03545</name>
</gene>
<dbReference type="STRING" id="82633.GCA_000974605_05041"/>
<evidence type="ECO:0000256" key="1">
    <source>
        <dbReference type="SAM" id="MobiDB-lite"/>
    </source>
</evidence>